<dbReference type="PANTHER" id="PTHR35446">
    <property type="entry name" value="SI:CH211-175M2.5"/>
    <property type="match status" value="1"/>
</dbReference>
<keyword evidence="2" id="KW-0575">Peroxidase</keyword>
<sequence>MHFPTHTVDTAPPSARRSLTATAAQFGDVPAAVARLATSPELLNGFLKLSALFETTTLTPLARETLILTIATRNECHFCVAMHTAKLLKLGAPAEVVSALRSSSALPSPELEALRAFVLKVLETTGDVPSADLDAFLDAGFTPQQALEVVLGIGTYTMSTFANRLVAAPLHPSLAEHAWTA</sequence>
<evidence type="ECO:0000313" key="2">
    <source>
        <dbReference type="EMBL" id="SEP53419.1"/>
    </source>
</evidence>
<dbReference type="InterPro" id="IPR003779">
    <property type="entry name" value="CMD-like"/>
</dbReference>
<organism evidence="2 3">
    <name type="scientific">Amycolatopsis saalfeldensis</name>
    <dbReference type="NCBI Taxonomy" id="394193"/>
    <lineage>
        <taxon>Bacteria</taxon>
        <taxon>Bacillati</taxon>
        <taxon>Actinomycetota</taxon>
        <taxon>Actinomycetes</taxon>
        <taxon>Pseudonocardiales</taxon>
        <taxon>Pseudonocardiaceae</taxon>
        <taxon>Amycolatopsis</taxon>
    </lineage>
</organism>
<dbReference type="SUPFAM" id="SSF69118">
    <property type="entry name" value="AhpD-like"/>
    <property type="match status" value="1"/>
</dbReference>
<dbReference type="AlphaFoldDB" id="A0A1H8YMN5"/>
<dbReference type="EMBL" id="FOEF01000027">
    <property type="protein sequence ID" value="SEP53419.1"/>
    <property type="molecule type" value="Genomic_DNA"/>
</dbReference>
<keyword evidence="2" id="KW-0560">Oxidoreductase</keyword>
<dbReference type="OrthoDB" id="122912at2"/>
<dbReference type="Pfam" id="PF02627">
    <property type="entry name" value="CMD"/>
    <property type="match status" value="1"/>
</dbReference>
<dbReference type="Gene3D" id="1.20.1290.10">
    <property type="entry name" value="AhpD-like"/>
    <property type="match status" value="1"/>
</dbReference>
<evidence type="ECO:0000313" key="3">
    <source>
        <dbReference type="Proteomes" id="UP000198582"/>
    </source>
</evidence>
<reference evidence="2 3" key="1">
    <citation type="submission" date="2016-10" db="EMBL/GenBank/DDBJ databases">
        <authorList>
            <person name="de Groot N.N."/>
        </authorList>
    </citation>
    <scope>NUCLEOTIDE SEQUENCE [LARGE SCALE GENOMIC DNA]</scope>
    <source>
        <strain evidence="2 3">DSM 44993</strain>
    </source>
</reference>
<name>A0A1H8YMN5_9PSEU</name>
<protein>
    <submittedName>
        <fullName evidence="2">Uncharacterized peroxidase-related enzyme</fullName>
    </submittedName>
</protein>
<dbReference type="GO" id="GO:0051920">
    <property type="term" value="F:peroxiredoxin activity"/>
    <property type="evidence" value="ECO:0007669"/>
    <property type="project" value="InterPro"/>
</dbReference>
<accession>A0A1H8YMN5</accession>
<feature type="domain" description="Carboxymuconolactone decarboxylase-like" evidence="1">
    <location>
        <begin position="51"/>
        <end position="106"/>
    </location>
</feature>
<dbReference type="PANTHER" id="PTHR35446:SF3">
    <property type="entry name" value="CMD DOMAIN-CONTAINING PROTEIN"/>
    <property type="match status" value="1"/>
</dbReference>
<evidence type="ECO:0000259" key="1">
    <source>
        <dbReference type="Pfam" id="PF02627"/>
    </source>
</evidence>
<keyword evidence="3" id="KW-1185">Reference proteome</keyword>
<dbReference type="Proteomes" id="UP000198582">
    <property type="component" value="Unassembled WGS sequence"/>
</dbReference>
<dbReference type="RefSeq" id="WP_091628096.1">
    <property type="nucleotide sequence ID" value="NZ_FOEF01000027.1"/>
</dbReference>
<dbReference type="InterPro" id="IPR029032">
    <property type="entry name" value="AhpD-like"/>
</dbReference>
<dbReference type="STRING" id="394193.SAMN04489732_12714"/>
<gene>
    <name evidence="2" type="ORF">SAMN04489732_12714</name>
</gene>
<proteinExistence type="predicted"/>